<keyword evidence="5 6" id="KW-0472">Membrane</keyword>
<evidence type="ECO:0000256" key="5">
    <source>
        <dbReference type="ARBA" id="ARBA00023136"/>
    </source>
</evidence>
<dbReference type="AlphaFoldDB" id="A0A2Y8ZNB1"/>
<evidence type="ECO:0000313" key="8">
    <source>
        <dbReference type="Proteomes" id="UP000250028"/>
    </source>
</evidence>
<reference evidence="8" key="1">
    <citation type="submission" date="2016-10" db="EMBL/GenBank/DDBJ databases">
        <authorList>
            <person name="Varghese N."/>
            <person name="Submissions S."/>
        </authorList>
    </citation>
    <scope>NUCLEOTIDE SEQUENCE [LARGE SCALE GENOMIC DNA]</scope>
    <source>
        <strain evidence="8">DSM 22951</strain>
    </source>
</reference>
<protein>
    <submittedName>
        <fullName evidence="7">Putative copper resistance protein D</fullName>
    </submittedName>
</protein>
<accession>A0A2Y8ZNB1</accession>
<evidence type="ECO:0000256" key="4">
    <source>
        <dbReference type="ARBA" id="ARBA00022989"/>
    </source>
</evidence>
<comment type="subcellular location">
    <subcellularLocation>
        <location evidence="1">Cell membrane</location>
        <topology evidence="1">Multi-pass membrane protein</topology>
    </subcellularLocation>
</comment>
<name>A0A2Y8ZNB1_9MICO</name>
<keyword evidence="4 6" id="KW-1133">Transmembrane helix</keyword>
<evidence type="ECO:0000256" key="1">
    <source>
        <dbReference type="ARBA" id="ARBA00004651"/>
    </source>
</evidence>
<keyword evidence="3 6" id="KW-0812">Transmembrane</keyword>
<feature type="transmembrane region" description="Helical" evidence="6">
    <location>
        <begin position="189"/>
        <end position="216"/>
    </location>
</feature>
<gene>
    <name evidence="7" type="ORF">SAMN04489750_0727</name>
</gene>
<dbReference type="GO" id="GO:0005886">
    <property type="term" value="C:plasma membrane"/>
    <property type="evidence" value="ECO:0007669"/>
    <property type="project" value="UniProtKB-SubCell"/>
</dbReference>
<feature type="transmembrane region" description="Helical" evidence="6">
    <location>
        <begin position="57"/>
        <end position="77"/>
    </location>
</feature>
<evidence type="ECO:0000256" key="2">
    <source>
        <dbReference type="ARBA" id="ARBA00022475"/>
    </source>
</evidence>
<dbReference type="Proteomes" id="UP000250028">
    <property type="component" value="Unassembled WGS sequence"/>
</dbReference>
<dbReference type="Pfam" id="PF09678">
    <property type="entry name" value="Caa3_CtaG"/>
    <property type="match status" value="1"/>
</dbReference>
<sequence>MIITAVNAPAPSAWLTSWSFDAVGAVGVLLAMLLTITYAAGLVGAHRAGTPWPAWRSVAFLLLGVGSLLYATCGPIGALRPEYLWIFALHVAVLGTLTPVALALGDPVRLLDVQHLLTGRFARIVTFPLLAVIVDAAGILAVFLTGYGQAALDSGAIGIVLVLHMLIVGLVFSLPLLEEGVLPGWATPPVRTLIALGDGLVDAIPGIVVMTTTTLLMPRFPGFARAGADPHLQQKWAGGALLVTAESIGLPMIAVLFAQWMRHDERQAARVDLVLDATRPVSDDPDEPETDRPWWLDDPRFAHRFKRD</sequence>
<feature type="transmembrane region" description="Helical" evidence="6">
    <location>
        <begin position="22"/>
        <end position="45"/>
    </location>
</feature>
<evidence type="ECO:0000256" key="6">
    <source>
        <dbReference type="SAM" id="Phobius"/>
    </source>
</evidence>
<proteinExistence type="predicted"/>
<feature type="transmembrane region" description="Helical" evidence="6">
    <location>
        <begin position="124"/>
        <end position="144"/>
    </location>
</feature>
<evidence type="ECO:0000313" key="7">
    <source>
        <dbReference type="EMBL" id="SSA33445.1"/>
    </source>
</evidence>
<feature type="transmembrane region" description="Helical" evidence="6">
    <location>
        <begin position="236"/>
        <end position="258"/>
    </location>
</feature>
<feature type="transmembrane region" description="Helical" evidence="6">
    <location>
        <begin position="156"/>
        <end position="177"/>
    </location>
</feature>
<dbReference type="EMBL" id="UESZ01000001">
    <property type="protein sequence ID" value="SSA33445.1"/>
    <property type="molecule type" value="Genomic_DNA"/>
</dbReference>
<evidence type="ECO:0000256" key="3">
    <source>
        <dbReference type="ARBA" id="ARBA00022692"/>
    </source>
</evidence>
<feature type="transmembrane region" description="Helical" evidence="6">
    <location>
        <begin position="83"/>
        <end position="104"/>
    </location>
</feature>
<keyword evidence="8" id="KW-1185">Reference proteome</keyword>
<dbReference type="InterPro" id="IPR019108">
    <property type="entry name" value="Caa3_assmbl_CtaG-rel"/>
</dbReference>
<keyword evidence="2" id="KW-1003">Cell membrane</keyword>
<organism evidence="7 8">
    <name type="scientific">Branchiibius hedensis</name>
    <dbReference type="NCBI Taxonomy" id="672460"/>
    <lineage>
        <taxon>Bacteria</taxon>
        <taxon>Bacillati</taxon>
        <taxon>Actinomycetota</taxon>
        <taxon>Actinomycetes</taxon>
        <taxon>Micrococcales</taxon>
        <taxon>Dermacoccaceae</taxon>
        <taxon>Branchiibius</taxon>
    </lineage>
</organism>